<accession>H3AFM5</accession>
<keyword evidence="3" id="KW-1185">Reference proteome</keyword>
<dbReference type="GO" id="GO:0015074">
    <property type="term" value="P:DNA integration"/>
    <property type="evidence" value="ECO:0007669"/>
    <property type="project" value="InterPro"/>
</dbReference>
<evidence type="ECO:0000259" key="1">
    <source>
        <dbReference type="PROSITE" id="PS50994"/>
    </source>
</evidence>
<dbReference type="PANTHER" id="PTHR37984:SF8">
    <property type="entry name" value="CCHC-TYPE DOMAIN-CONTAINING PROTEIN"/>
    <property type="match status" value="1"/>
</dbReference>
<evidence type="ECO:0000313" key="2">
    <source>
        <dbReference type="Ensembl" id="ENSLACP00000008446.1"/>
    </source>
</evidence>
<dbReference type="InParanoid" id="H3AFM5"/>
<dbReference type="Ensembl" id="ENSLACT00000008514.1">
    <property type="protein sequence ID" value="ENSLACP00000008446.1"/>
    <property type="gene ID" value="ENSLACG00000007477.1"/>
</dbReference>
<dbReference type="InterPro" id="IPR050951">
    <property type="entry name" value="Retrovirus_Pol_polyprotein"/>
</dbReference>
<dbReference type="PANTHER" id="PTHR37984">
    <property type="entry name" value="PROTEIN CBG26694"/>
    <property type="match status" value="1"/>
</dbReference>
<dbReference type="InterPro" id="IPR001584">
    <property type="entry name" value="Integrase_cat-core"/>
</dbReference>
<reference evidence="2" key="2">
    <citation type="submission" date="2025-08" db="UniProtKB">
        <authorList>
            <consortium name="Ensembl"/>
        </authorList>
    </citation>
    <scope>IDENTIFICATION</scope>
</reference>
<dbReference type="Pfam" id="PF00665">
    <property type="entry name" value="rve"/>
    <property type="match status" value="1"/>
</dbReference>
<dbReference type="FunFam" id="3.30.420.10:FF:000063">
    <property type="entry name" value="Retrovirus-related Pol polyprotein from transposon 297-like Protein"/>
    <property type="match status" value="1"/>
</dbReference>
<dbReference type="EMBL" id="AFYH01044993">
    <property type="status" value="NOT_ANNOTATED_CDS"/>
    <property type="molecule type" value="Genomic_DNA"/>
</dbReference>
<dbReference type="GO" id="GO:0003676">
    <property type="term" value="F:nucleic acid binding"/>
    <property type="evidence" value="ECO:0007669"/>
    <property type="project" value="InterPro"/>
</dbReference>
<dbReference type="GeneTree" id="ENSGT00490000044642"/>
<reference evidence="2" key="3">
    <citation type="submission" date="2025-09" db="UniProtKB">
        <authorList>
            <consortium name="Ensembl"/>
        </authorList>
    </citation>
    <scope>IDENTIFICATION</scope>
</reference>
<evidence type="ECO:0000313" key="3">
    <source>
        <dbReference type="Proteomes" id="UP000008672"/>
    </source>
</evidence>
<name>H3AFM5_LATCH</name>
<dbReference type="HOGENOM" id="CLU_1104867_0_0_1"/>
<reference evidence="3" key="1">
    <citation type="submission" date="2011-08" db="EMBL/GenBank/DDBJ databases">
        <title>The draft genome of Latimeria chalumnae.</title>
        <authorList>
            <person name="Di Palma F."/>
            <person name="Alfoldi J."/>
            <person name="Johnson J."/>
            <person name="Berlin A."/>
            <person name="Gnerre S."/>
            <person name="Jaffe D."/>
            <person name="MacCallum I."/>
            <person name="Young S."/>
            <person name="Walker B.J."/>
            <person name="Lander E."/>
            <person name="Lindblad-Toh K."/>
        </authorList>
    </citation>
    <scope>NUCLEOTIDE SEQUENCE [LARGE SCALE GENOMIC DNA]</scope>
    <source>
        <strain evidence="3">Wild caught</strain>
    </source>
</reference>
<dbReference type="Gene3D" id="3.30.420.10">
    <property type="entry name" value="Ribonuclease H-like superfamily/Ribonuclease H"/>
    <property type="match status" value="1"/>
</dbReference>
<sequence>CGKCSQEHEPMNYPAFSQMCRRCHRKNHFAKKYHVAVSINVHAVHKESDSDSESNFMIETVTTNEAETEWKVLLNINEKNVSFKLDMGAQCNFKNQYHLDKENYLAMIDYYSRFIEISRLQDTASGTVVNHIKSQFSRRGIPEVLISDNGPQFSVEFANFSKSYEFKHTTSSPKYPQSNGMLERAIQTIKKLFKKAKSDHKDPYLALLDLRNIPLEGLGSPAQMLMGRRTRTLIPTKPSLLKPNLIDIEIQA</sequence>
<dbReference type="InterPro" id="IPR012337">
    <property type="entry name" value="RNaseH-like_sf"/>
</dbReference>
<proteinExistence type="predicted"/>
<feature type="domain" description="Integrase catalytic" evidence="1">
    <location>
        <begin position="74"/>
        <end position="246"/>
    </location>
</feature>
<dbReference type="Proteomes" id="UP000008672">
    <property type="component" value="Unassembled WGS sequence"/>
</dbReference>
<protein>
    <recommendedName>
        <fullName evidence="1">Integrase catalytic domain-containing protein</fullName>
    </recommendedName>
</protein>
<dbReference type="AlphaFoldDB" id="H3AFM5"/>
<organism evidence="2 3">
    <name type="scientific">Latimeria chalumnae</name>
    <name type="common">Coelacanth</name>
    <dbReference type="NCBI Taxonomy" id="7897"/>
    <lineage>
        <taxon>Eukaryota</taxon>
        <taxon>Metazoa</taxon>
        <taxon>Chordata</taxon>
        <taxon>Craniata</taxon>
        <taxon>Vertebrata</taxon>
        <taxon>Euteleostomi</taxon>
        <taxon>Coelacanthiformes</taxon>
        <taxon>Coelacanthidae</taxon>
        <taxon>Latimeria</taxon>
    </lineage>
</organism>
<dbReference type="eggNOG" id="KOG0017">
    <property type="taxonomic scope" value="Eukaryota"/>
</dbReference>
<dbReference type="SUPFAM" id="SSF53098">
    <property type="entry name" value="Ribonuclease H-like"/>
    <property type="match status" value="1"/>
</dbReference>
<dbReference type="PROSITE" id="PS50994">
    <property type="entry name" value="INTEGRASE"/>
    <property type="match status" value="1"/>
</dbReference>
<dbReference type="InterPro" id="IPR036397">
    <property type="entry name" value="RNaseH_sf"/>
</dbReference>